<dbReference type="SMART" id="SM00256">
    <property type="entry name" value="FBOX"/>
    <property type="match status" value="1"/>
</dbReference>
<dbReference type="InterPro" id="IPR001810">
    <property type="entry name" value="F-box_dom"/>
</dbReference>
<dbReference type="GO" id="GO:0019005">
    <property type="term" value="C:SCF ubiquitin ligase complex"/>
    <property type="evidence" value="ECO:0007669"/>
    <property type="project" value="UniProtKB-UniRule"/>
</dbReference>
<dbReference type="GO" id="GO:0005737">
    <property type="term" value="C:cytoplasm"/>
    <property type="evidence" value="ECO:0007669"/>
    <property type="project" value="TreeGrafter"/>
</dbReference>
<dbReference type="Pfam" id="PF00646">
    <property type="entry name" value="F-box"/>
    <property type="match status" value="1"/>
</dbReference>
<organism evidence="3 4">
    <name type="scientific">Genlisea aurea</name>
    <dbReference type="NCBI Taxonomy" id="192259"/>
    <lineage>
        <taxon>Eukaryota</taxon>
        <taxon>Viridiplantae</taxon>
        <taxon>Streptophyta</taxon>
        <taxon>Embryophyta</taxon>
        <taxon>Tracheophyta</taxon>
        <taxon>Spermatophyta</taxon>
        <taxon>Magnoliopsida</taxon>
        <taxon>eudicotyledons</taxon>
        <taxon>Gunneridae</taxon>
        <taxon>Pentapetalae</taxon>
        <taxon>asterids</taxon>
        <taxon>lamiids</taxon>
        <taxon>Lamiales</taxon>
        <taxon>Lentibulariaceae</taxon>
        <taxon>Genlisea</taxon>
    </lineage>
</organism>
<dbReference type="GO" id="GO:0016567">
    <property type="term" value="P:protein ubiquitination"/>
    <property type="evidence" value="ECO:0007669"/>
    <property type="project" value="UniProtKB-UniRule"/>
</dbReference>
<dbReference type="EMBL" id="AUSU01007515">
    <property type="protein sequence ID" value="EPS60514.1"/>
    <property type="molecule type" value="Genomic_DNA"/>
</dbReference>
<gene>
    <name evidence="3" type="ORF">M569_14290</name>
</gene>
<dbReference type="OrthoDB" id="1905685at2759"/>
<feature type="non-terminal residue" evidence="3">
    <location>
        <position position="107"/>
    </location>
</feature>
<proteinExistence type="predicted"/>
<keyword evidence="1" id="KW-0539">Nucleus</keyword>
<reference evidence="3 4" key="1">
    <citation type="journal article" date="2013" name="BMC Genomics">
        <title>The miniature genome of a carnivorous plant Genlisea aurea contains a low number of genes and short non-coding sequences.</title>
        <authorList>
            <person name="Leushkin E.V."/>
            <person name="Sutormin R.A."/>
            <person name="Nabieva E.R."/>
            <person name="Penin A.A."/>
            <person name="Kondrashov A.S."/>
            <person name="Logacheva M.D."/>
        </authorList>
    </citation>
    <scope>NUCLEOTIDE SEQUENCE [LARGE SCALE GENOMIC DNA]</scope>
</reference>
<evidence type="ECO:0000313" key="4">
    <source>
        <dbReference type="Proteomes" id="UP000015453"/>
    </source>
</evidence>
<feature type="domain" description="F-box" evidence="2">
    <location>
        <begin position="3"/>
        <end position="43"/>
    </location>
</feature>
<feature type="non-terminal residue" evidence="3">
    <location>
        <position position="1"/>
    </location>
</feature>
<evidence type="ECO:0000313" key="3">
    <source>
        <dbReference type="EMBL" id="EPS60514.1"/>
    </source>
</evidence>
<accession>S8C1E3</accession>
<dbReference type="Gene3D" id="1.20.1280.50">
    <property type="match status" value="1"/>
</dbReference>
<comment type="pathway">
    <text evidence="1">Protein modification; protein ubiquitination.</text>
</comment>
<keyword evidence="4" id="KW-1185">Reference proteome</keyword>
<dbReference type="GO" id="GO:0031146">
    <property type="term" value="P:SCF-dependent proteasomal ubiquitin-dependent protein catabolic process"/>
    <property type="evidence" value="ECO:0007669"/>
    <property type="project" value="UniProtKB-UniRule"/>
</dbReference>
<comment type="caution">
    <text evidence="3">The sequence shown here is derived from an EMBL/GenBank/DDBJ whole genome shotgun (WGS) entry which is preliminary data.</text>
</comment>
<dbReference type="PANTHER" id="PTHR12874">
    <property type="entry name" value="F-BOX ONLY PROTEIN 48-RELATED"/>
    <property type="match status" value="1"/>
</dbReference>
<keyword evidence="1" id="KW-0833">Ubl conjugation pathway</keyword>
<dbReference type="GO" id="GO:0009740">
    <property type="term" value="P:gibberellic acid mediated signaling pathway"/>
    <property type="evidence" value="ECO:0007669"/>
    <property type="project" value="TreeGrafter"/>
</dbReference>
<dbReference type="PANTHER" id="PTHR12874:SF16">
    <property type="entry name" value="OS01G0800800 PROTEIN"/>
    <property type="match status" value="1"/>
</dbReference>
<dbReference type="SUPFAM" id="SSF81383">
    <property type="entry name" value="F-box domain"/>
    <property type="match status" value="1"/>
</dbReference>
<comment type="subunit">
    <text evidence="1">Component of the SCF-type E3 ligase complex.</text>
</comment>
<sequence length="107" mass="11900">SPPPWEVVNLVAHYMDPITLASASCVCKSWSICISSDHLWHPICSADFPSLSTLHPSIPYRKLYSLGRAAANRLRRKPPGPRLSLRNLSFSFDVRRDGARGPVVFAL</sequence>
<evidence type="ECO:0000259" key="2">
    <source>
        <dbReference type="SMART" id="SM00256"/>
    </source>
</evidence>
<dbReference type="GO" id="GO:0005634">
    <property type="term" value="C:nucleus"/>
    <property type="evidence" value="ECO:0007669"/>
    <property type="project" value="UniProtKB-SubCell"/>
</dbReference>
<dbReference type="InterPro" id="IPR036047">
    <property type="entry name" value="F-box-like_dom_sf"/>
</dbReference>
<name>S8C1E3_9LAMI</name>
<dbReference type="AlphaFoldDB" id="S8C1E3"/>
<comment type="function">
    <text evidence="1">Acts as a component of a SCF E3 ubiquitin ligase complexes.</text>
</comment>
<comment type="subcellular location">
    <subcellularLocation>
        <location evidence="1">Nucleus</location>
    </subcellularLocation>
</comment>
<evidence type="ECO:0000256" key="1">
    <source>
        <dbReference type="RuleBase" id="RU369085"/>
    </source>
</evidence>
<protein>
    <recommendedName>
        <fullName evidence="1">F-box protein</fullName>
    </recommendedName>
</protein>
<dbReference type="Proteomes" id="UP000015453">
    <property type="component" value="Unassembled WGS sequence"/>
</dbReference>